<name>A0A078AFK0_STYLE</name>
<keyword evidence="3" id="KW-1185">Reference proteome</keyword>
<dbReference type="AlphaFoldDB" id="A0A078AFK0"/>
<sequence length="297" mass="35272">MTRQSKEEVMKLHIYCSHDIHINLNDEWNEVEVVANIMIYCRIKITEKFAPLMIKFQYFKDGRPYNASDMVLFLSTQNKQPNTDNHQIRLIRPEHLIHGERIFNKKFETQYLYLGLFSEEGCTLKVHLHFNVEMEKRFLKKQQEKEAEIDNDSSDGNKMSQSRKLAKRRQFIQNEIAEASTNPFYKKLIFKNYRELQVKRAKPNNVAVQNSIYSDQEKTISELGQFSLSQLKSQISQFSAAKELNDRKINDRIKDKNQRILETQERREAFNLSKLKNKIQNIQRKQIDVIPLVSKNQ</sequence>
<reference evidence="2 3" key="1">
    <citation type="submission" date="2014-06" db="EMBL/GenBank/DDBJ databases">
        <authorList>
            <person name="Swart Estienne"/>
        </authorList>
    </citation>
    <scope>NUCLEOTIDE SEQUENCE [LARGE SCALE GENOMIC DNA]</scope>
    <source>
        <strain evidence="2 3">130c</strain>
    </source>
</reference>
<dbReference type="InParanoid" id="A0A078AFK0"/>
<protein>
    <submittedName>
        <fullName evidence="2">Uncharacterized protein</fullName>
    </submittedName>
</protein>
<feature type="region of interest" description="Disordered" evidence="1">
    <location>
        <begin position="145"/>
        <end position="164"/>
    </location>
</feature>
<organism evidence="2 3">
    <name type="scientific">Stylonychia lemnae</name>
    <name type="common">Ciliate</name>
    <dbReference type="NCBI Taxonomy" id="5949"/>
    <lineage>
        <taxon>Eukaryota</taxon>
        <taxon>Sar</taxon>
        <taxon>Alveolata</taxon>
        <taxon>Ciliophora</taxon>
        <taxon>Intramacronucleata</taxon>
        <taxon>Spirotrichea</taxon>
        <taxon>Stichotrichia</taxon>
        <taxon>Sporadotrichida</taxon>
        <taxon>Oxytrichidae</taxon>
        <taxon>Stylonychinae</taxon>
        <taxon>Stylonychia</taxon>
    </lineage>
</organism>
<feature type="compositionally biased region" description="Polar residues" evidence="1">
    <location>
        <begin position="154"/>
        <end position="163"/>
    </location>
</feature>
<gene>
    <name evidence="2" type="primary">Contig19816.g962</name>
    <name evidence="2" type="ORF">STYLEM_9991</name>
</gene>
<proteinExistence type="predicted"/>
<dbReference type="Proteomes" id="UP000039865">
    <property type="component" value="Unassembled WGS sequence"/>
</dbReference>
<evidence type="ECO:0000313" key="3">
    <source>
        <dbReference type="Proteomes" id="UP000039865"/>
    </source>
</evidence>
<accession>A0A078AFK0</accession>
<dbReference type="EMBL" id="CCKQ01009492">
    <property type="protein sequence ID" value="CDW80985.1"/>
    <property type="molecule type" value="Genomic_DNA"/>
</dbReference>
<evidence type="ECO:0000256" key="1">
    <source>
        <dbReference type="SAM" id="MobiDB-lite"/>
    </source>
</evidence>
<evidence type="ECO:0000313" key="2">
    <source>
        <dbReference type="EMBL" id="CDW80985.1"/>
    </source>
</evidence>